<dbReference type="Gene3D" id="3.40.50.720">
    <property type="entry name" value="NAD(P)-binding Rossmann-like Domain"/>
    <property type="match status" value="1"/>
</dbReference>
<protein>
    <submittedName>
        <fullName evidence="10">Succinate-semialdehyde dehydrogenase (Acetylating)</fullName>
    </submittedName>
</protein>
<dbReference type="InterPro" id="IPR036291">
    <property type="entry name" value="NAD(P)-bd_dom_sf"/>
</dbReference>
<evidence type="ECO:0000256" key="7">
    <source>
        <dbReference type="ARBA" id="ARBA00023027"/>
    </source>
</evidence>
<evidence type="ECO:0000256" key="1">
    <source>
        <dbReference type="ARBA" id="ARBA00001947"/>
    </source>
</evidence>
<sequence>MAFFSSAGRSLARRLSRRPCPAHALRSLCGAAVPREEAAGYRVGGGPSYMRGAVFWEPSRPLTIEEFHMPRPKAGEVLIRTKACGVCHSDLHVMKGELPFASPCVVGHEITGEVVEHGPHTDRGIINRFPIGTHVVGAFIMPCGNCFFCVKGQEDLCEAFFAYNRAQGTLYDGETRLFLRSNGKPVYMYSMGGLAEYCVVPANALAALPNSLPYSESAILGCAVFTAYGAIRHAAEMRAGDAVAVIGIGGVGSSCLQIARAFGAAEVIAVDVHDEKLKNAKILGASHTINALKEDVVDKIKEITGGMGVDVAIEALGKPLTFMQCTKSVRDGGKAVMIGLAASSSMGEVDINRLVRRQVKIIGSYGARARQDLPQVVKLAERGVFNLRDTVSRKCKFEEAGSAYEDLDRGQIVGRAAVEIM</sequence>
<dbReference type="Pfam" id="PF00107">
    <property type="entry name" value="ADH_zinc_N"/>
    <property type="match status" value="1"/>
</dbReference>
<dbReference type="SMART" id="SM00829">
    <property type="entry name" value="PKS_ER"/>
    <property type="match status" value="1"/>
</dbReference>
<dbReference type="EMBL" id="GDJX01013364">
    <property type="protein sequence ID" value="JAT54572.1"/>
    <property type="molecule type" value="Transcribed_RNA"/>
</dbReference>
<dbReference type="EMBL" id="GDJX01015906">
    <property type="protein sequence ID" value="JAT52030.1"/>
    <property type="molecule type" value="Transcribed_RNA"/>
</dbReference>
<comment type="cofactor">
    <cofactor evidence="1">
        <name>Zn(2+)</name>
        <dbReference type="ChEBI" id="CHEBI:29105"/>
    </cofactor>
</comment>
<organism evidence="10">
    <name type="scientific">Anthurium amnicola</name>
    <dbReference type="NCBI Taxonomy" id="1678845"/>
    <lineage>
        <taxon>Eukaryota</taxon>
        <taxon>Viridiplantae</taxon>
        <taxon>Streptophyta</taxon>
        <taxon>Embryophyta</taxon>
        <taxon>Tracheophyta</taxon>
        <taxon>Spermatophyta</taxon>
        <taxon>Magnoliopsida</taxon>
        <taxon>Liliopsida</taxon>
        <taxon>Araceae</taxon>
        <taxon>Pothoideae</taxon>
        <taxon>Potheae</taxon>
        <taxon>Anthurium</taxon>
    </lineage>
</organism>
<proteinExistence type="inferred from homology"/>
<reference evidence="10" key="1">
    <citation type="submission" date="2015-07" db="EMBL/GenBank/DDBJ databases">
        <title>Transcriptome Assembly of Anthurium amnicola.</title>
        <authorList>
            <person name="Suzuki J."/>
        </authorList>
    </citation>
    <scope>NUCLEOTIDE SEQUENCE</scope>
</reference>
<dbReference type="InterPro" id="IPR013154">
    <property type="entry name" value="ADH-like_N"/>
</dbReference>
<keyword evidence="5" id="KW-0862">Zinc</keyword>
<dbReference type="FunFam" id="3.90.180.10:FF:000051">
    <property type="entry name" value="Alcohol dehydrogenase (Zinc)"/>
    <property type="match status" value="1"/>
</dbReference>
<dbReference type="InterPro" id="IPR020843">
    <property type="entry name" value="ER"/>
</dbReference>
<keyword evidence="6" id="KW-0560">Oxidoreductase</keyword>
<evidence type="ECO:0000313" key="9">
    <source>
        <dbReference type="EMBL" id="JAT52030.1"/>
    </source>
</evidence>
<dbReference type="SUPFAM" id="SSF50129">
    <property type="entry name" value="GroES-like"/>
    <property type="match status" value="1"/>
</dbReference>
<evidence type="ECO:0000256" key="2">
    <source>
        <dbReference type="ARBA" id="ARBA00008072"/>
    </source>
</evidence>
<dbReference type="Gene3D" id="3.90.180.10">
    <property type="entry name" value="Medium-chain alcohol dehydrogenases, catalytic domain"/>
    <property type="match status" value="1"/>
</dbReference>
<comment type="similarity">
    <text evidence="2">Belongs to the zinc-containing alcohol dehydrogenase family.</text>
</comment>
<dbReference type="GO" id="GO:0046872">
    <property type="term" value="F:metal ion binding"/>
    <property type="evidence" value="ECO:0007669"/>
    <property type="project" value="UniProtKB-KW"/>
</dbReference>
<dbReference type="InterPro" id="IPR011032">
    <property type="entry name" value="GroES-like_sf"/>
</dbReference>
<dbReference type="GO" id="GO:0016491">
    <property type="term" value="F:oxidoreductase activity"/>
    <property type="evidence" value="ECO:0007669"/>
    <property type="project" value="UniProtKB-KW"/>
</dbReference>
<dbReference type="FunFam" id="3.40.50.720:FF:000068">
    <property type="entry name" value="Sorbitol dehydrogenase"/>
    <property type="match status" value="1"/>
</dbReference>
<dbReference type="CDD" id="cd08263">
    <property type="entry name" value="Zn_ADH10"/>
    <property type="match status" value="1"/>
</dbReference>
<name>A0A1D1YIV1_9ARAE</name>
<evidence type="ECO:0000256" key="5">
    <source>
        <dbReference type="ARBA" id="ARBA00022833"/>
    </source>
</evidence>
<evidence type="ECO:0000259" key="8">
    <source>
        <dbReference type="SMART" id="SM00829"/>
    </source>
</evidence>
<dbReference type="Pfam" id="PF08240">
    <property type="entry name" value="ADH_N"/>
    <property type="match status" value="1"/>
</dbReference>
<dbReference type="PANTHER" id="PTHR43350:SF2">
    <property type="entry name" value="GROES-LIKE ZINC-BINDING ALCOHOL DEHYDROGENASE FAMILY PROTEIN"/>
    <property type="match status" value="1"/>
</dbReference>
<feature type="domain" description="Enoyl reductase (ER)" evidence="8">
    <location>
        <begin position="59"/>
        <end position="418"/>
    </location>
</feature>
<evidence type="ECO:0000256" key="6">
    <source>
        <dbReference type="ARBA" id="ARBA00023002"/>
    </source>
</evidence>
<accession>A0A1D1YIV1</accession>
<keyword evidence="7" id="KW-0520">NAD</keyword>
<keyword evidence="4" id="KW-0479">Metal-binding</keyword>
<gene>
    <name evidence="10" type="primary">Msed_1424_1</name>
    <name evidence="9" type="synonym">Msed_1424_0</name>
    <name evidence="9" type="ORF">g.89016</name>
    <name evidence="10" type="ORF">g.89018</name>
</gene>
<comment type="subunit">
    <text evidence="3">Homodimer.</text>
</comment>
<evidence type="ECO:0000256" key="3">
    <source>
        <dbReference type="ARBA" id="ARBA00011738"/>
    </source>
</evidence>
<evidence type="ECO:0000313" key="10">
    <source>
        <dbReference type="EMBL" id="JAT54572.1"/>
    </source>
</evidence>
<evidence type="ECO:0000256" key="4">
    <source>
        <dbReference type="ARBA" id="ARBA00022723"/>
    </source>
</evidence>
<dbReference type="SUPFAM" id="SSF51735">
    <property type="entry name" value="NAD(P)-binding Rossmann-fold domains"/>
    <property type="match status" value="1"/>
</dbReference>
<dbReference type="InterPro" id="IPR013149">
    <property type="entry name" value="ADH-like_C"/>
</dbReference>
<dbReference type="PANTHER" id="PTHR43350">
    <property type="entry name" value="NAD-DEPENDENT ALCOHOL DEHYDROGENASE"/>
    <property type="match status" value="1"/>
</dbReference>
<dbReference type="AlphaFoldDB" id="A0A1D1YIV1"/>